<name>T1A033_9ZZZZ</name>
<reference evidence="1" key="1">
    <citation type="submission" date="2013-08" db="EMBL/GenBank/DDBJ databases">
        <authorList>
            <person name="Mendez C."/>
            <person name="Richter M."/>
            <person name="Ferrer M."/>
            <person name="Sanchez J."/>
        </authorList>
    </citation>
    <scope>NUCLEOTIDE SEQUENCE</scope>
</reference>
<organism evidence="1">
    <name type="scientific">mine drainage metagenome</name>
    <dbReference type="NCBI Taxonomy" id="410659"/>
    <lineage>
        <taxon>unclassified sequences</taxon>
        <taxon>metagenomes</taxon>
        <taxon>ecological metagenomes</taxon>
    </lineage>
</organism>
<dbReference type="InterPro" id="IPR036866">
    <property type="entry name" value="RibonucZ/Hydroxyglut_hydro"/>
</dbReference>
<accession>T1A033</accession>
<dbReference type="Pfam" id="PF13483">
    <property type="entry name" value="Lactamase_B_3"/>
    <property type="match status" value="1"/>
</dbReference>
<feature type="non-terminal residue" evidence="1">
    <location>
        <position position="1"/>
    </location>
</feature>
<dbReference type="EMBL" id="AUZZ01009036">
    <property type="protein sequence ID" value="EQD35160.1"/>
    <property type="molecule type" value="Genomic_DNA"/>
</dbReference>
<proteinExistence type="predicted"/>
<reference evidence="1" key="2">
    <citation type="journal article" date="2014" name="ISME J.">
        <title>Microbial stratification in low pH oxic and suboxic macroscopic growths along an acid mine drainage.</title>
        <authorList>
            <person name="Mendez-Garcia C."/>
            <person name="Mesa V."/>
            <person name="Sprenger R.R."/>
            <person name="Richter M."/>
            <person name="Diez M.S."/>
            <person name="Solano J."/>
            <person name="Bargiela R."/>
            <person name="Golyshina O.V."/>
            <person name="Manteca A."/>
            <person name="Ramos J.L."/>
            <person name="Gallego J.R."/>
            <person name="Llorente I."/>
            <person name="Martins Dos Santos V.A."/>
            <person name="Jensen O.N."/>
            <person name="Pelaez A.I."/>
            <person name="Sanchez J."/>
            <person name="Ferrer M."/>
        </authorList>
    </citation>
    <scope>NUCLEOTIDE SEQUENCE</scope>
</reference>
<dbReference type="AlphaFoldDB" id="T1A033"/>
<protein>
    <submittedName>
        <fullName evidence="1">Zn-dependent hydrolase of the beta-lactamase fold-like protein</fullName>
    </submittedName>
</protein>
<dbReference type="PANTHER" id="PTHR39189:SF1">
    <property type="entry name" value="UPF0173 METAL-DEPENDENT HYDROLASE YTKL"/>
    <property type="match status" value="1"/>
</dbReference>
<dbReference type="Gene3D" id="3.60.15.10">
    <property type="entry name" value="Ribonuclease Z/Hydroxyacylglutathione hydrolase-like"/>
    <property type="match status" value="1"/>
</dbReference>
<feature type="non-terminal residue" evidence="1">
    <location>
        <position position="153"/>
    </location>
</feature>
<keyword evidence="1" id="KW-0378">Hydrolase</keyword>
<dbReference type="GO" id="GO:0016787">
    <property type="term" value="F:hydrolase activity"/>
    <property type="evidence" value="ECO:0007669"/>
    <property type="project" value="UniProtKB-KW"/>
</dbReference>
<gene>
    <name evidence="1" type="ORF">B2A_12526</name>
</gene>
<evidence type="ECO:0000313" key="1">
    <source>
        <dbReference type="EMBL" id="EQD35160.1"/>
    </source>
</evidence>
<comment type="caution">
    <text evidence="1">The sequence shown here is derived from an EMBL/GenBank/DDBJ whole genome shotgun (WGS) entry which is preliminary data.</text>
</comment>
<dbReference type="PANTHER" id="PTHR39189">
    <property type="entry name" value="UPF0173 METAL-DEPENDENT HYDROLASE YTKL"/>
    <property type="match status" value="1"/>
</dbReference>
<sequence length="153" mass="15087">VAARGRDVRVVFDPPDGPAAAVGRGGADLVVRSRGGRNVLRPDAGPTVVAQPGEYEVRGVSCRGVAVEGGTAFVCDVDDIAVAAIGRGAGTLTEAALEAIGRVDVLVLPVGGGPGLTAAQASAAVARIEPALVVPVGFAVGDELFGLEPGRAV</sequence>